<dbReference type="GO" id="GO:0005737">
    <property type="term" value="C:cytoplasm"/>
    <property type="evidence" value="ECO:0007669"/>
    <property type="project" value="UniProtKB-SubCell"/>
</dbReference>
<dbReference type="NCBIfam" id="NF008956">
    <property type="entry name" value="PRK12299.1"/>
    <property type="match status" value="1"/>
</dbReference>
<evidence type="ECO:0000256" key="6">
    <source>
        <dbReference type="ARBA" id="ARBA00022801"/>
    </source>
</evidence>
<evidence type="ECO:0000256" key="1">
    <source>
        <dbReference type="ARBA" id="ARBA00001946"/>
    </source>
</evidence>
<dbReference type="InterPro" id="IPR036726">
    <property type="entry name" value="GTP1_OBG_dom_sf"/>
</dbReference>
<proteinExistence type="inferred from homology"/>
<dbReference type="Gene3D" id="3.30.300.350">
    <property type="entry name" value="GTP-binding protein OBG, C-terminal domain"/>
    <property type="match status" value="1"/>
</dbReference>
<dbReference type="GO" id="GO:0042254">
    <property type="term" value="P:ribosome biogenesis"/>
    <property type="evidence" value="ECO:0007669"/>
    <property type="project" value="UniProtKB-UniRule"/>
</dbReference>
<dbReference type="PANTHER" id="PTHR11702:SF31">
    <property type="entry name" value="MITOCHONDRIAL RIBOSOME-ASSOCIATED GTPASE 2"/>
    <property type="match status" value="1"/>
</dbReference>
<dbReference type="Pfam" id="PF09269">
    <property type="entry name" value="DUF1967"/>
    <property type="match status" value="1"/>
</dbReference>
<feature type="binding site" evidence="9">
    <location>
        <begin position="212"/>
        <end position="215"/>
    </location>
    <ligand>
        <name>GTP</name>
        <dbReference type="ChEBI" id="CHEBI:37565"/>
    </ligand>
</feature>
<dbReference type="NCBIfam" id="NF008954">
    <property type="entry name" value="PRK12296.1"/>
    <property type="match status" value="1"/>
</dbReference>
<dbReference type="Pfam" id="PF01926">
    <property type="entry name" value="MMR_HSR1"/>
    <property type="match status" value="1"/>
</dbReference>
<feature type="domain" description="OBG-type G" evidence="10">
    <location>
        <begin position="159"/>
        <end position="326"/>
    </location>
</feature>
<accession>A0A2N5Z9K2</accession>
<feature type="binding site" evidence="9">
    <location>
        <begin position="307"/>
        <end position="309"/>
    </location>
    <ligand>
        <name>GTP</name>
        <dbReference type="ChEBI" id="CHEBI:37565"/>
    </ligand>
</feature>
<dbReference type="EMBL" id="PKTG01000141">
    <property type="protein sequence ID" value="PLX15345.1"/>
    <property type="molecule type" value="Genomic_DNA"/>
</dbReference>
<dbReference type="Gene3D" id="3.40.50.300">
    <property type="entry name" value="P-loop containing nucleotide triphosphate hydrolases"/>
    <property type="match status" value="1"/>
</dbReference>
<reference evidence="13 14" key="1">
    <citation type="submission" date="2017-11" db="EMBL/GenBank/DDBJ databases">
        <title>Genome-resolved metagenomics identifies genetic mobility, metabolic interactions, and unexpected diversity in perchlorate-reducing communities.</title>
        <authorList>
            <person name="Barnum T.P."/>
            <person name="Figueroa I.A."/>
            <person name="Carlstrom C.I."/>
            <person name="Lucas L.N."/>
            <person name="Engelbrektson A.L."/>
            <person name="Coates J.D."/>
        </authorList>
    </citation>
    <scope>NUCLEOTIDE SEQUENCE [LARGE SCALE GENOMIC DNA]</scope>
    <source>
        <strain evidence="13">BM706</strain>
    </source>
</reference>
<name>A0A2N5Z9K2_MUIH1</name>
<dbReference type="Proteomes" id="UP000234857">
    <property type="component" value="Unassembled WGS sequence"/>
</dbReference>
<dbReference type="PROSITE" id="PS51883">
    <property type="entry name" value="OBG"/>
    <property type="match status" value="1"/>
</dbReference>
<dbReference type="PROSITE" id="PS51710">
    <property type="entry name" value="G_OBG"/>
    <property type="match status" value="1"/>
</dbReference>
<evidence type="ECO:0000256" key="2">
    <source>
        <dbReference type="ARBA" id="ARBA00007699"/>
    </source>
</evidence>
<evidence type="ECO:0000256" key="7">
    <source>
        <dbReference type="ARBA" id="ARBA00022842"/>
    </source>
</evidence>
<dbReference type="InterPro" id="IPR045086">
    <property type="entry name" value="OBG_GTPase"/>
</dbReference>
<feature type="binding site" evidence="9">
    <location>
        <position position="172"/>
    </location>
    <ligand>
        <name>Mg(2+)</name>
        <dbReference type="ChEBI" id="CHEBI:18420"/>
    </ligand>
</feature>
<feature type="binding site" evidence="9">
    <location>
        <begin position="165"/>
        <end position="172"/>
    </location>
    <ligand>
        <name>GTP</name>
        <dbReference type="ChEBI" id="CHEBI:37565"/>
    </ligand>
</feature>
<dbReference type="FunFam" id="2.70.210.12:FF:000001">
    <property type="entry name" value="GTPase Obg"/>
    <property type="match status" value="1"/>
</dbReference>
<dbReference type="NCBIfam" id="TIGR02729">
    <property type="entry name" value="Obg_CgtA"/>
    <property type="match status" value="1"/>
</dbReference>
<evidence type="ECO:0000256" key="8">
    <source>
        <dbReference type="ARBA" id="ARBA00023134"/>
    </source>
</evidence>
<sequence>MFLDFSKINVKAGKGGNGVISFRREKYVEKGGPDGGDGGKGGDVILVSSNSKTTLVDFRYQKHFKAENGVNGKGKNMHGRCGKDLIIEVPIGTVVRRGDNKEIIADLDEIDKKVIVAKGGIGGKGNARFKSSINNAPQIAEQGVEGDKLWIELELKLLSDVAIIGMPNAGKSTLISVVSNAKPKIADYPFTTLNPNLGVVRVDESSSLVMSDIPGLIEGASENAGLGHRFLRHIERSKVLLHLVDPISQDPTNDYEIIRKELEKYSPILAEKEEVVVVSKSETLNEEQKDKIKAEFQSIDIEIKFISSVSREGIDDIIRTLYEKKEKVDSQMPEKKEEDIEVFSITESEDKIISIEKEDGIYYVNGKHIERLVQKTPLGNELSLERLQMQLEKAGVFKALKEKGINEGDEVDIAGFRFDYFE</sequence>
<evidence type="ECO:0000259" key="11">
    <source>
        <dbReference type="PROSITE" id="PS51881"/>
    </source>
</evidence>
<dbReference type="InterPro" id="IPR027417">
    <property type="entry name" value="P-loop_NTPase"/>
</dbReference>
<comment type="subcellular location">
    <subcellularLocation>
        <location evidence="9">Cytoplasm</location>
    </subcellularLocation>
</comment>
<evidence type="ECO:0000256" key="3">
    <source>
        <dbReference type="ARBA" id="ARBA00022490"/>
    </source>
</evidence>
<dbReference type="InterPro" id="IPR006169">
    <property type="entry name" value="GTP1_OBG_dom"/>
</dbReference>
<dbReference type="SUPFAM" id="SSF82051">
    <property type="entry name" value="Obg GTP-binding protein N-terminal domain"/>
    <property type="match status" value="1"/>
</dbReference>
<dbReference type="AlphaFoldDB" id="A0A2N5Z9K2"/>
<dbReference type="GO" id="GO:0003924">
    <property type="term" value="F:GTPase activity"/>
    <property type="evidence" value="ECO:0007669"/>
    <property type="project" value="UniProtKB-UniRule"/>
</dbReference>
<dbReference type="GO" id="GO:0000287">
    <property type="term" value="F:magnesium ion binding"/>
    <property type="evidence" value="ECO:0007669"/>
    <property type="project" value="InterPro"/>
</dbReference>
<dbReference type="PANTHER" id="PTHR11702">
    <property type="entry name" value="DEVELOPMENTALLY REGULATED GTP-BINDING PROTEIN-RELATED"/>
    <property type="match status" value="1"/>
</dbReference>
<dbReference type="PRINTS" id="PR00326">
    <property type="entry name" value="GTP1OBG"/>
</dbReference>
<dbReference type="InterPro" id="IPR014100">
    <property type="entry name" value="GTP-bd_Obg/CgtA"/>
</dbReference>
<comment type="function">
    <text evidence="9">An essential GTPase which binds GTP, GDP and possibly (p)ppGpp with moderate affinity, with high nucleotide exchange rates and a fairly low GTP hydrolysis rate. Plays a role in control of the cell cycle, stress response, ribosome biogenesis and in those bacteria that undergo differentiation, in morphogenesis control.</text>
</comment>
<dbReference type="InterPro" id="IPR031167">
    <property type="entry name" value="G_OBG"/>
</dbReference>
<comment type="subunit">
    <text evidence="9">Monomer.</text>
</comment>
<keyword evidence="3 9" id="KW-0963">Cytoplasm</keyword>
<feature type="binding site" evidence="9">
    <location>
        <begin position="279"/>
        <end position="282"/>
    </location>
    <ligand>
        <name>GTP</name>
        <dbReference type="ChEBI" id="CHEBI:37565"/>
    </ligand>
</feature>
<dbReference type="HAMAP" id="MF_01454">
    <property type="entry name" value="GTPase_Obg"/>
    <property type="match status" value="1"/>
</dbReference>
<dbReference type="Gene3D" id="2.70.210.12">
    <property type="entry name" value="GTP1/OBG domain"/>
    <property type="match status" value="1"/>
</dbReference>
<evidence type="ECO:0000259" key="12">
    <source>
        <dbReference type="PROSITE" id="PS51883"/>
    </source>
</evidence>
<keyword evidence="4 9" id="KW-0479">Metal-binding</keyword>
<dbReference type="GO" id="GO:0005525">
    <property type="term" value="F:GTP binding"/>
    <property type="evidence" value="ECO:0007669"/>
    <property type="project" value="UniProtKB-UniRule"/>
</dbReference>
<comment type="caution">
    <text evidence="13">The sequence shown here is derived from an EMBL/GenBank/DDBJ whole genome shotgun (WGS) entry which is preliminary data.</text>
</comment>
<dbReference type="NCBIfam" id="NF008955">
    <property type="entry name" value="PRK12297.1"/>
    <property type="match status" value="1"/>
</dbReference>
<feature type="domain" description="OCT" evidence="11">
    <location>
        <begin position="332"/>
        <end position="422"/>
    </location>
</feature>
<feature type="domain" description="Obg" evidence="12">
    <location>
        <begin position="1"/>
        <end position="158"/>
    </location>
</feature>
<dbReference type="PROSITE" id="PS51881">
    <property type="entry name" value="OCT"/>
    <property type="match status" value="1"/>
</dbReference>
<evidence type="ECO:0000256" key="4">
    <source>
        <dbReference type="ARBA" id="ARBA00022723"/>
    </source>
</evidence>
<dbReference type="SUPFAM" id="SSF52540">
    <property type="entry name" value="P-loop containing nucleoside triphosphate hydrolases"/>
    <property type="match status" value="1"/>
</dbReference>
<evidence type="ECO:0000313" key="14">
    <source>
        <dbReference type="Proteomes" id="UP000234857"/>
    </source>
</evidence>
<feature type="binding site" evidence="9">
    <location>
        <position position="192"/>
    </location>
    <ligand>
        <name>Mg(2+)</name>
        <dbReference type="ChEBI" id="CHEBI:18420"/>
    </ligand>
</feature>
<dbReference type="CDD" id="cd01898">
    <property type="entry name" value="Obg"/>
    <property type="match status" value="1"/>
</dbReference>
<dbReference type="NCBIfam" id="TIGR03595">
    <property type="entry name" value="Obg_CgtA_exten"/>
    <property type="match status" value="1"/>
</dbReference>
<comment type="similarity">
    <text evidence="2 9">Belongs to the TRAFAC class OBG-HflX-like GTPase superfamily. OBG GTPase family.</text>
</comment>
<dbReference type="Pfam" id="PF01018">
    <property type="entry name" value="GTP1_OBG"/>
    <property type="match status" value="1"/>
</dbReference>
<comment type="cofactor">
    <cofactor evidence="1 9">
        <name>Mg(2+)</name>
        <dbReference type="ChEBI" id="CHEBI:18420"/>
    </cofactor>
</comment>
<dbReference type="SUPFAM" id="SSF102741">
    <property type="entry name" value="Obg GTP-binding protein C-terminal domain"/>
    <property type="match status" value="1"/>
</dbReference>
<evidence type="ECO:0000259" key="10">
    <source>
        <dbReference type="PROSITE" id="PS51710"/>
    </source>
</evidence>
<evidence type="ECO:0000256" key="5">
    <source>
        <dbReference type="ARBA" id="ARBA00022741"/>
    </source>
</evidence>
<evidence type="ECO:0000256" key="9">
    <source>
        <dbReference type="HAMAP-Rule" id="MF_01454"/>
    </source>
</evidence>
<keyword evidence="5 9" id="KW-0547">Nucleotide-binding</keyword>
<feature type="binding site" evidence="9">
    <location>
        <begin position="190"/>
        <end position="194"/>
    </location>
    <ligand>
        <name>GTP</name>
        <dbReference type="ChEBI" id="CHEBI:37565"/>
    </ligand>
</feature>
<dbReference type="InterPro" id="IPR015349">
    <property type="entry name" value="OCT_dom"/>
</dbReference>
<keyword evidence="6 9" id="KW-0378">Hydrolase</keyword>
<evidence type="ECO:0000313" key="13">
    <source>
        <dbReference type="EMBL" id="PLX15345.1"/>
    </source>
</evidence>
<dbReference type="InterPro" id="IPR006073">
    <property type="entry name" value="GTP-bd"/>
</dbReference>
<keyword evidence="7 9" id="KW-0460">Magnesium</keyword>
<gene>
    <name evidence="9" type="primary">obg</name>
    <name evidence="13" type="ORF">C0601_13270</name>
</gene>
<keyword evidence="8 9" id="KW-0342">GTP-binding</keyword>
<dbReference type="EC" id="3.6.5.-" evidence="9"/>
<protein>
    <recommendedName>
        <fullName evidence="9">GTPase Obg</fullName>
        <ecNumber evidence="9">3.6.5.-</ecNumber>
    </recommendedName>
    <alternativeName>
        <fullName evidence="9">GTP-binding protein Obg</fullName>
    </alternativeName>
</protein>
<organism evidence="13 14">
    <name type="scientific">Muiribacterium halophilum</name>
    <dbReference type="NCBI Taxonomy" id="2053465"/>
    <lineage>
        <taxon>Bacteria</taxon>
        <taxon>Candidatus Muiribacteriota</taxon>
        <taxon>Candidatus Muiribacteriia</taxon>
        <taxon>Candidatus Muiribacteriales</taxon>
        <taxon>Candidatus Muiribacteriaceae</taxon>
        <taxon>Candidatus Muiribacterium</taxon>
    </lineage>
</organism>
<dbReference type="PIRSF" id="PIRSF002401">
    <property type="entry name" value="GTP_bd_Obg/CgtA"/>
    <property type="match status" value="1"/>
</dbReference>
<dbReference type="InterPro" id="IPR036346">
    <property type="entry name" value="GTP-bd_prot_GTP1/OBG_C_sf"/>
</dbReference>